<dbReference type="PANTHER" id="PTHR43201">
    <property type="entry name" value="ACYL-COA SYNTHETASE"/>
    <property type="match status" value="1"/>
</dbReference>
<comment type="caution">
    <text evidence="11">The sequence shown here is derived from an EMBL/GenBank/DDBJ whole genome shotgun (WGS) entry which is preliminary data.</text>
</comment>
<evidence type="ECO:0000256" key="5">
    <source>
        <dbReference type="ARBA" id="ARBA00039009"/>
    </source>
</evidence>
<evidence type="ECO:0000256" key="2">
    <source>
        <dbReference type="ARBA" id="ARBA00022598"/>
    </source>
</evidence>
<comment type="function">
    <text evidence="4">Acyl-CoA synthases catalyze the initial reaction in fatty acid metabolism, by forming a thioester with CoA. Has some preference toward medium-chain substrates. Plays a role in adipocyte differentiation.</text>
</comment>
<dbReference type="Gene3D" id="3.40.50.980">
    <property type="match status" value="2"/>
</dbReference>
<evidence type="ECO:0000256" key="6">
    <source>
        <dbReference type="ARBA" id="ARBA00039638"/>
    </source>
</evidence>
<dbReference type="AlphaFoldDB" id="A0AAV3ALK6"/>
<comment type="catalytic activity">
    <reaction evidence="8">
        <text>a medium-chain fatty acid + ATP + CoA = a medium-chain fatty acyl-CoA + AMP + diphosphate</text>
        <dbReference type="Rhea" id="RHEA:48340"/>
        <dbReference type="ChEBI" id="CHEBI:30616"/>
        <dbReference type="ChEBI" id="CHEBI:33019"/>
        <dbReference type="ChEBI" id="CHEBI:57287"/>
        <dbReference type="ChEBI" id="CHEBI:59558"/>
        <dbReference type="ChEBI" id="CHEBI:90546"/>
        <dbReference type="ChEBI" id="CHEBI:456215"/>
        <dbReference type="EC" id="6.2.1.2"/>
    </reaction>
</comment>
<evidence type="ECO:0000259" key="9">
    <source>
        <dbReference type="Pfam" id="PF00501"/>
    </source>
</evidence>
<proteinExistence type="inferred from homology"/>
<dbReference type="FunFam" id="3.30.300.30:FF:000008">
    <property type="entry name" value="2,3-dihydroxybenzoate-AMP ligase"/>
    <property type="match status" value="1"/>
</dbReference>
<name>A0AAV3ALK6_PYXAD</name>
<keyword evidence="3" id="KW-0443">Lipid metabolism</keyword>
<dbReference type="FunFam" id="3.40.50.12780:FF:000003">
    <property type="entry name" value="Long-chain-fatty-acid--CoA ligase FadD"/>
    <property type="match status" value="1"/>
</dbReference>
<dbReference type="EMBL" id="DYDO01000003">
    <property type="protein sequence ID" value="DBA27507.1"/>
    <property type="molecule type" value="Genomic_DNA"/>
</dbReference>
<evidence type="ECO:0000256" key="8">
    <source>
        <dbReference type="ARBA" id="ARBA00048277"/>
    </source>
</evidence>
<accession>A0AAV3ALK6</accession>
<dbReference type="Proteomes" id="UP001181693">
    <property type="component" value="Unassembled WGS sequence"/>
</dbReference>
<dbReference type="Gene3D" id="2.30.38.10">
    <property type="entry name" value="Luciferase, Domain 3"/>
    <property type="match status" value="1"/>
</dbReference>
<dbReference type="GO" id="GO:0031956">
    <property type="term" value="F:medium-chain fatty acid-CoA ligase activity"/>
    <property type="evidence" value="ECO:0007669"/>
    <property type="project" value="UniProtKB-EC"/>
</dbReference>
<dbReference type="Pfam" id="PF13193">
    <property type="entry name" value="AMP-binding_C"/>
    <property type="match status" value="1"/>
</dbReference>
<dbReference type="InterPro" id="IPR020845">
    <property type="entry name" value="AMP-binding_CS"/>
</dbReference>
<dbReference type="Pfam" id="PF00501">
    <property type="entry name" value="AMP-binding"/>
    <property type="match status" value="1"/>
</dbReference>
<dbReference type="InterPro" id="IPR000873">
    <property type="entry name" value="AMP-dep_synth/lig_dom"/>
</dbReference>
<comment type="catalytic activity">
    <reaction evidence="7">
        <text>octanoate + ATP + CoA = octanoyl-CoA + AMP + diphosphate</text>
        <dbReference type="Rhea" id="RHEA:33631"/>
        <dbReference type="ChEBI" id="CHEBI:25646"/>
        <dbReference type="ChEBI" id="CHEBI:30616"/>
        <dbReference type="ChEBI" id="CHEBI:33019"/>
        <dbReference type="ChEBI" id="CHEBI:57287"/>
        <dbReference type="ChEBI" id="CHEBI:57386"/>
        <dbReference type="ChEBI" id="CHEBI:456215"/>
    </reaction>
</comment>
<gene>
    <name evidence="11" type="ORF">GDO54_007991</name>
</gene>
<evidence type="ECO:0000313" key="12">
    <source>
        <dbReference type="Proteomes" id="UP001181693"/>
    </source>
</evidence>
<feature type="domain" description="AMP-binding enzyme C-terminal" evidence="10">
    <location>
        <begin position="447"/>
        <end position="522"/>
    </location>
</feature>
<dbReference type="PROSITE" id="PS00455">
    <property type="entry name" value="AMP_BINDING"/>
    <property type="match status" value="1"/>
</dbReference>
<dbReference type="GO" id="GO:0006631">
    <property type="term" value="P:fatty acid metabolic process"/>
    <property type="evidence" value="ECO:0007669"/>
    <property type="project" value="TreeGrafter"/>
</dbReference>
<evidence type="ECO:0000256" key="3">
    <source>
        <dbReference type="ARBA" id="ARBA00023098"/>
    </source>
</evidence>
<dbReference type="EC" id="6.2.1.2" evidence="5"/>
<keyword evidence="2" id="KW-0436">Ligase</keyword>
<dbReference type="Gene3D" id="3.30.300.30">
    <property type="match status" value="1"/>
</dbReference>
<feature type="domain" description="AMP-dependent synthetase/ligase" evidence="9">
    <location>
        <begin position="8"/>
        <end position="396"/>
    </location>
</feature>
<keyword evidence="12" id="KW-1185">Reference proteome</keyword>
<organism evidence="11 12">
    <name type="scientific">Pyxicephalus adspersus</name>
    <name type="common">African bullfrog</name>
    <dbReference type="NCBI Taxonomy" id="30357"/>
    <lineage>
        <taxon>Eukaryota</taxon>
        <taxon>Metazoa</taxon>
        <taxon>Chordata</taxon>
        <taxon>Craniata</taxon>
        <taxon>Vertebrata</taxon>
        <taxon>Euteleostomi</taxon>
        <taxon>Amphibia</taxon>
        <taxon>Batrachia</taxon>
        <taxon>Anura</taxon>
        <taxon>Neobatrachia</taxon>
        <taxon>Ranoidea</taxon>
        <taxon>Pyxicephalidae</taxon>
        <taxon>Pyxicephalinae</taxon>
        <taxon>Pyxicephalus</taxon>
    </lineage>
</organism>
<dbReference type="CDD" id="cd05917">
    <property type="entry name" value="FACL_like_2"/>
    <property type="match status" value="1"/>
</dbReference>
<protein>
    <recommendedName>
        <fullName evidence="6">Medium-chain acyl-CoA ligase ACSF2, mitochondrial</fullName>
        <ecNumber evidence="5">6.2.1.2</ecNumber>
    </recommendedName>
</protein>
<reference evidence="11" key="1">
    <citation type="thesis" date="2020" institute="ProQuest LLC" country="789 East Eisenhower Parkway, Ann Arbor, MI, USA">
        <title>Comparative Genomics and Chromosome Evolution.</title>
        <authorList>
            <person name="Mudd A.B."/>
        </authorList>
    </citation>
    <scope>NUCLEOTIDE SEQUENCE</scope>
    <source>
        <strain evidence="11">1538</strain>
        <tissue evidence="11">Blood</tissue>
    </source>
</reference>
<dbReference type="PANTHER" id="PTHR43201:SF5">
    <property type="entry name" value="MEDIUM-CHAIN ACYL-COA LIGASE ACSF2, MITOCHONDRIAL"/>
    <property type="match status" value="1"/>
</dbReference>
<evidence type="ECO:0000256" key="1">
    <source>
        <dbReference type="ARBA" id="ARBA00006432"/>
    </source>
</evidence>
<dbReference type="SUPFAM" id="SSF56801">
    <property type="entry name" value="Acetyl-CoA synthetase-like"/>
    <property type="match status" value="1"/>
</dbReference>
<dbReference type="InterPro" id="IPR025110">
    <property type="entry name" value="AMP-bd_C"/>
</dbReference>
<evidence type="ECO:0000256" key="4">
    <source>
        <dbReference type="ARBA" id="ARBA00037247"/>
    </source>
</evidence>
<sequence>MQQCLWDTTQRIPDEEIVVDVHGGKRKTFSQLSKDVERLAAGLLALGLKKGDRLGMWGPNSYEWIVTQFATAQAGIILVSVNPAYQARELEYVLRKVGCSALIFPDQFKTQKYYELLRSICPEIDNSPAGGIKSKALPDLRIAIVLDKKYPGTFQFEEVMNAGTTQHVKQLHDLQKTLSCDDPINIQFTSGTTGYPKGATLSHHNIVNNAQYVGLRLGYSWGQGMRVALPVPLYHCMGSVLGSLTSVIYGPTLVLPSPSFQARTTLEAISKEKCSSVYGTPTMFIDMLGEPDFASLSSTLTTGIIAGSIVPPEILKKLIMETTMKNIMVGYGTTENSPVTFMGFLYDDIFRKMDTVGYIMSHTEGKVVDINTGQIVPLNASGELWIRGFGVMLGYWADEEKTKETITPENWYKTGDIATMDAFGYCRIVGRCKDMIIRGGENIYPAEIEQFLHTHPKVMEAQIVGVKDLRMGEEICACIRLHNNQECTAEEIKQYCKGKISHFKIPRYIVFVNEYPLTISGKVQKFKLKEMMEKQLNL</sequence>
<evidence type="ECO:0000259" key="10">
    <source>
        <dbReference type="Pfam" id="PF13193"/>
    </source>
</evidence>
<comment type="similarity">
    <text evidence="1">Belongs to the ATP-dependent AMP-binding enzyme family.</text>
</comment>
<evidence type="ECO:0000256" key="7">
    <source>
        <dbReference type="ARBA" id="ARBA00047319"/>
    </source>
</evidence>
<evidence type="ECO:0000313" key="11">
    <source>
        <dbReference type="EMBL" id="DBA27507.1"/>
    </source>
</evidence>
<dbReference type="InterPro" id="IPR045851">
    <property type="entry name" value="AMP-bd_C_sf"/>
</dbReference>